<feature type="domain" description="TonB C-terminal" evidence="10">
    <location>
        <begin position="138"/>
        <end position="230"/>
    </location>
</feature>
<protein>
    <recommendedName>
        <fullName evidence="10">TonB C-terminal domain-containing protein</fullName>
    </recommendedName>
</protein>
<keyword evidence="9" id="KW-0472">Membrane</keyword>
<evidence type="ECO:0000256" key="7">
    <source>
        <dbReference type="ARBA" id="ARBA00022927"/>
    </source>
</evidence>
<name>A0ABM7YGW4_9BURK</name>
<reference evidence="11" key="1">
    <citation type="submission" date="2022-04" db="EMBL/GenBank/DDBJ databases">
        <title>Whole genome sequence of Sphaerotilus sp. FB-5.</title>
        <authorList>
            <person name="Takeda M."/>
            <person name="Narihara S."/>
            <person name="Akimoto M."/>
            <person name="Akimoto R."/>
            <person name="Nishiyashiki S."/>
            <person name="Murakami T."/>
        </authorList>
    </citation>
    <scope>NUCLEOTIDE SEQUENCE</scope>
    <source>
        <strain evidence="11">FB-5</strain>
    </source>
</reference>
<dbReference type="Gene3D" id="3.30.2420.10">
    <property type="entry name" value="TonB"/>
    <property type="match status" value="1"/>
</dbReference>
<keyword evidence="12" id="KW-1185">Reference proteome</keyword>
<evidence type="ECO:0000256" key="2">
    <source>
        <dbReference type="ARBA" id="ARBA00006555"/>
    </source>
</evidence>
<organism evidence="11 12">
    <name type="scientific">Sphaerotilus microaerophilus</name>
    <dbReference type="NCBI Taxonomy" id="2914710"/>
    <lineage>
        <taxon>Bacteria</taxon>
        <taxon>Pseudomonadati</taxon>
        <taxon>Pseudomonadota</taxon>
        <taxon>Betaproteobacteria</taxon>
        <taxon>Burkholderiales</taxon>
        <taxon>Sphaerotilaceae</taxon>
        <taxon>Sphaerotilus</taxon>
    </lineage>
</organism>
<feature type="domain" description="TonB C-terminal" evidence="10">
    <location>
        <begin position="262"/>
        <end position="352"/>
    </location>
</feature>
<dbReference type="InterPro" id="IPR006260">
    <property type="entry name" value="TonB/TolA_C"/>
</dbReference>
<sequence>MLLCLSAGFTTTVRGQAATPHGKPQVTNPASTLPQALRTVPLVYPDTVDLDWSTGRVRLAYVVDEQGRIGQVEVLQGAHPAFTDAALDALLATPYRPAVKDGVPVAMRVQRDYQFKLQHTGVGTVLNLRGPARNGSARAELAPALQQAVWPVYPAGLLRSGVTGSARVRARIGTQGEVSEVELLAASHPDFGRAAVAMMQAWRFDPSGTVASPQRTLEYEQRFSAARPADSGVPASATQLLERLALGGAAATAVAGVVGAGDLDAPLRPLLQVQPGVPPSLRQARVAGSATVDFYVDAQGRVLLPELASASHEDFGWAALTAVNQWRFEPPRRGGQPVVARGRVQLKAEAPL</sequence>
<comment type="subcellular location">
    <subcellularLocation>
        <location evidence="1">Cell inner membrane</location>
        <topology evidence="1">Single-pass membrane protein</topology>
        <orientation evidence="1">Periplasmic side</orientation>
    </subcellularLocation>
</comment>
<dbReference type="PROSITE" id="PS52015">
    <property type="entry name" value="TONB_CTD"/>
    <property type="match status" value="2"/>
</dbReference>
<comment type="similarity">
    <text evidence="2">Belongs to the TonB family.</text>
</comment>
<dbReference type="InterPro" id="IPR037682">
    <property type="entry name" value="TonB_C"/>
</dbReference>
<keyword evidence="7" id="KW-0653">Protein transport</keyword>
<dbReference type="PANTHER" id="PTHR33446:SF14">
    <property type="entry name" value="PROTEIN TONB"/>
    <property type="match status" value="1"/>
</dbReference>
<keyword evidence="6" id="KW-0812">Transmembrane</keyword>
<evidence type="ECO:0000256" key="5">
    <source>
        <dbReference type="ARBA" id="ARBA00022519"/>
    </source>
</evidence>
<gene>
    <name evidence="11" type="ORF">CATMQ487_05610</name>
</gene>
<keyword evidence="3" id="KW-0813">Transport</keyword>
<proteinExistence type="inferred from homology"/>
<evidence type="ECO:0000313" key="12">
    <source>
        <dbReference type="Proteomes" id="UP001057498"/>
    </source>
</evidence>
<evidence type="ECO:0000313" key="11">
    <source>
        <dbReference type="EMBL" id="BDI03591.1"/>
    </source>
</evidence>
<dbReference type="PANTHER" id="PTHR33446">
    <property type="entry name" value="PROTEIN TONB-RELATED"/>
    <property type="match status" value="1"/>
</dbReference>
<keyword evidence="5" id="KW-0997">Cell inner membrane</keyword>
<dbReference type="EMBL" id="AP025730">
    <property type="protein sequence ID" value="BDI03591.1"/>
    <property type="molecule type" value="Genomic_DNA"/>
</dbReference>
<evidence type="ECO:0000256" key="8">
    <source>
        <dbReference type="ARBA" id="ARBA00022989"/>
    </source>
</evidence>
<accession>A0ABM7YGW4</accession>
<keyword evidence="4" id="KW-1003">Cell membrane</keyword>
<evidence type="ECO:0000256" key="4">
    <source>
        <dbReference type="ARBA" id="ARBA00022475"/>
    </source>
</evidence>
<dbReference type="SUPFAM" id="SSF74653">
    <property type="entry name" value="TolA/TonB C-terminal domain"/>
    <property type="match status" value="3"/>
</dbReference>
<evidence type="ECO:0000256" key="3">
    <source>
        <dbReference type="ARBA" id="ARBA00022448"/>
    </source>
</evidence>
<evidence type="ECO:0000259" key="10">
    <source>
        <dbReference type="PROSITE" id="PS52015"/>
    </source>
</evidence>
<evidence type="ECO:0000256" key="1">
    <source>
        <dbReference type="ARBA" id="ARBA00004383"/>
    </source>
</evidence>
<dbReference type="Gene3D" id="3.30.1150.10">
    <property type="match status" value="2"/>
</dbReference>
<dbReference type="NCBIfam" id="TIGR01352">
    <property type="entry name" value="tonB_Cterm"/>
    <property type="match status" value="3"/>
</dbReference>
<dbReference type="Pfam" id="PF03544">
    <property type="entry name" value="TonB_C"/>
    <property type="match status" value="3"/>
</dbReference>
<evidence type="ECO:0000256" key="6">
    <source>
        <dbReference type="ARBA" id="ARBA00022692"/>
    </source>
</evidence>
<keyword evidence="8" id="KW-1133">Transmembrane helix</keyword>
<evidence type="ECO:0000256" key="9">
    <source>
        <dbReference type="ARBA" id="ARBA00023136"/>
    </source>
</evidence>
<dbReference type="Proteomes" id="UP001057498">
    <property type="component" value="Chromosome"/>
</dbReference>
<dbReference type="InterPro" id="IPR051045">
    <property type="entry name" value="TonB-dependent_transducer"/>
</dbReference>